<evidence type="ECO:0000313" key="1">
    <source>
        <dbReference type="EMBL" id="TCP40990.1"/>
    </source>
</evidence>
<organism evidence="1 2">
    <name type="scientific">Rhodovulum marinum</name>
    <dbReference type="NCBI Taxonomy" id="320662"/>
    <lineage>
        <taxon>Bacteria</taxon>
        <taxon>Pseudomonadati</taxon>
        <taxon>Pseudomonadota</taxon>
        <taxon>Alphaproteobacteria</taxon>
        <taxon>Rhodobacterales</taxon>
        <taxon>Paracoccaceae</taxon>
        <taxon>Rhodovulum</taxon>
    </lineage>
</organism>
<sequence length="61" mass="6399">MATPSRSPRPAAGCNGTCADCHHAAHPSEEIDALHLTPLAIVRAEVLAAVDELLETFHARG</sequence>
<accession>A0A4R2PXY4</accession>
<dbReference type="RefSeq" id="WP_132462259.1">
    <property type="nucleotide sequence ID" value="NZ_SLXP01000006.1"/>
</dbReference>
<evidence type="ECO:0000313" key="2">
    <source>
        <dbReference type="Proteomes" id="UP000294835"/>
    </source>
</evidence>
<dbReference type="AlphaFoldDB" id="A0A4R2PXY4"/>
<keyword evidence="2" id="KW-1185">Reference proteome</keyword>
<dbReference type="Proteomes" id="UP000294835">
    <property type="component" value="Unassembled WGS sequence"/>
</dbReference>
<dbReference type="EMBL" id="SLXP01000006">
    <property type="protein sequence ID" value="TCP40990.1"/>
    <property type="molecule type" value="Genomic_DNA"/>
</dbReference>
<gene>
    <name evidence="1" type="ORF">EV662_106207</name>
</gene>
<reference evidence="1 2" key="1">
    <citation type="submission" date="2019-03" db="EMBL/GenBank/DDBJ databases">
        <title>Genomic Encyclopedia of Type Strains, Phase IV (KMG-IV): sequencing the most valuable type-strain genomes for metagenomic binning, comparative biology and taxonomic classification.</title>
        <authorList>
            <person name="Goeker M."/>
        </authorList>
    </citation>
    <scope>NUCLEOTIDE SEQUENCE [LARGE SCALE GENOMIC DNA]</scope>
    <source>
        <strain evidence="1 2">DSM 18063</strain>
    </source>
</reference>
<name>A0A4R2PXY4_9RHOB</name>
<proteinExistence type="predicted"/>
<comment type="caution">
    <text evidence="1">The sequence shown here is derived from an EMBL/GenBank/DDBJ whole genome shotgun (WGS) entry which is preliminary data.</text>
</comment>
<protein>
    <submittedName>
        <fullName evidence="1">Uncharacterized protein</fullName>
    </submittedName>
</protein>